<dbReference type="Pfam" id="PF10615">
    <property type="entry name" value="DUF2470"/>
    <property type="match status" value="1"/>
</dbReference>
<proteinExistence type="predicted"/>
<gene>
    <name evidence="3" type="ORF">PES01_17930</name>
</gene>
<evidence type="ECO:0000313" key="4">
    <source>
        <dbReference type="Proteomes" id="UP000321419"/>
    </source>
</evidence>
<evidence type="ECO:0000313" key="3">
    <source>
        <dbReference type="EMBL" id="GEK54948.1"/>
    </source>
</evidence>
<dbReference type="InterPro" id="IPR055343">
    <property type="entry name" value="CREG_beta-barrel"/>
</dbReference>
<dbReference type="Gene3D" id="2.30.110.10">
    <property type="entry name" value="Electron Transport, Fmn-binding Protein, Chain A"/>
    <property type="match status" value="1"/>
</dbReference>
<dbReference type="GO" id="GO:0005737">
    <property type="term" value="C:cytoplasm"/>
    <property type="evidence" value="ECO:0007669"/>
    <property type="project" value="UniProtKB-ARBA"/>
</dbReference>
<dbReference type="AlphaFoldDB" id="A0A510XVC5"/>
<accession>A0A510XVC5</accession>
<dbReference type="InterPro" id="IPR012349">
    <property type="entry name" value="Split_barrel_FMN-bd"/>
</dbReference>
<dbReference type="InterPro" id="IPR019595">
    <property type="entry name" value="DUF2470"/>
</dbReference>
<protein>
    <submittedName>
        <fullName evidence="3">Uncharacterized protein</fullName>
    </submittedName>
</protein>
<dbReference type="Gene3D" id="3.20.180.10">
    <property type="entry name" value="PNP-oxidase-like"/>
    <property type="match status" value="1"/>
</dbReference>
<dbReference type="Proteomes" id="UP000321419">
    <property type="component" value="Unassembled WGS sequence"/>
</dbReference>
<feature type="domain" description="DUF2470" evidence="1">
    <location>
        <begin position="163"/>
        <end position="232"/>
    </location>
</feature>
<dbReference type="OrthoDB" id="9776211at2"/>
<feature type="domain" description="CREG-like beta-barrel" evidence="2">
    <location>
        <begin position="3"/>
        <end position="151"/>
    </location>
</feature>
<evidence type="ECO:0000259" key="2">
    <source>
        <dbReference type="Pfam" id="PF13883"/>
    </source>
</evidence>
<dbReference type="InterPro" id="IPR037119">
    <property type="entry name" value="Haem_oxidase_HugZ-like_sf"/>
</dbReference>
<name>A0A510XVC5_9GAMM</name>
<dbReference type="PANTHER" id="PTHR13343">
    <property type="entry name" value="CREG1 PROTEIN"/>
    <property type="match status" value="1"/>
</dbReference>
<dbReference type="PANTHER" id="PTHR13343:SF17">
    <property type="entry name" value="CELLULAR REPRESSOR OF E1A-STIMULATED GENES, ISOFORM A"/>
    <property type="match status" value="1"/>
</dbReference>
<dbReference type="RefSeq" id="WP_089349270.1">
    <property type="nucleotide sequence ID" value="NZ_BJUM01000015.1"/>
</dbReference>
<comment type="caution">
    <text evidence="3">The sequence shown here is derived from an EMBL/GenBank/DDBJ whole genome shotgun (WGS) entry which is preliminary data.</text>
</comment>
<evidence type="ECO:0000259" key="1">
    <source>
        <dbReference type="Pfam" id="PF10615"/>
    </source>
</evidence>
<keyword evidence="4" id="KW-1185">Reference proteome</keyword>
<dbReference type="Pfam" id="PF13883">
    <property type="entry name" value="CREG_beta-barrel"/>
    <property type="match status" value="1"/>
</dbReference>
<dbReference type="EMBL" id="BJUM01000015">
    <property type="protein sequence ID" value="GEK54948.1"/>
    <property type="molecule type" value="Genomic_DNA"/>
</dbReference>
<organism evidence="3 4">
    <name type="scientific">Pseudoalteromonas espejiana</name>
    <dbReference type="NCBI Taxonomy" id="28107"/>
    <lineage>
        <taxon>Bacteria</taxon>
        <taxon>Pseudomonadati</taxon>
        <taxon>Pseudomonadota</taxon>
        <taxon>Gammaproteobacteria</taxon>
        <taxon>Alteromonadales</taxon>
        <taxon>Pseudoalteromonadaceae</taxon>
        <taxon>Pseudoalteromonas</taxon>
    </lineage>
</organism>
<dbReference type="SUPFAM" id="SSF50475">
    <property type="entry name" value="FMN-binding split barrel"/>
    <property type="match status" value="1"/>
</dbReference>
<reference evidence="3 4" key="1">
    <citation type="submission" date="2019-07" db="EMBL/GenBank/DDBJ databases">
        <title>Whole genome shotgun sequence of Pseudoalteromonas espejiana NBRC 102222.</title>
        <authorList>
            <person name="Hosoyama A."/>
            <person name="Uohara A."/>
            <person name="Ohji S."/>
            <person name="Ichikawa N."/>
        </authorList>
    </citation>
    <scope>NUCLEOTIDE SEQUENCE [LARGE SCALE GENOMIC DNA]</scope>
    <source>
        <strain evidence="3 4">NBRC 102222</strain>
    </source>
</reference>
<sequence>MREQALNDARTLVYKTYAGVMSTISNNLRGYPFGSVTPYMCDEQGRIYFFISDIAQHTKNLKHDSRMSLTVFDAADSGDQNEHGRVTLVGDGSIVPSEQAHTLLNNYIALYPEAASYRNAHDFQLWQLDVVRVRYIGGFGKIFWLEQNEWQNEAKSWDESQQQSMINHMNEDHQDAMSLILMQHYNVADNTPIMSGLLPTGFYIQSQKRNYFINFKTQCNSPLEVRKALVALTNQARNNLANTEETV</sequence>